<evidence type="ECO:0000313" key="14">
    <source>
        <dbReference type="Proteomes" id="UP000230390"/>
    </source>
</evidence>
<dbReference type="GO" id="GO:0034220">
    <property type="term" value="P:monoatomic ion transmembrane transport"/>
    <property type="evidence" value="ECO:0007669"/>
    <property type="project" value="InterPro"/>
</dbReference>
<dbReference type="InterPro" id="IPR023614">
    <property type="entry name" value="Porin_dom_sf"/>
</dbReference>
<dbReference type="OrthoDB" id="5289162at2"/>
<comment type="subunit">
    <text evidence="2">Homotrimer.</text>
</comment>
<evidence type="ECO:0000259" key="12">
    <source>
        <dbReference type="Pfam" id="PF13609"/>
    </source>
</evidence>
<evidence type="ECO:0000256" key="3">
    <source>
        <dbReference type="ARBA" id="ARBA00022448"/>
    </source>
</evidence>
<dbReference type="Pfam" id="PF13609">
    <property type="entry name" value="Porin_4"/>
    <property type="match status" value="1"/>
</dbReference>
<dbReference type="InterPro" id="IPR033900">
    <property type="entry name" value="Gram_neg_porin_domain"/>
</dbReference>
<dbReference type="Proteomes" id="UP000230390">
    <property type="component" value="Unassembled WGS sequence"/>
</dbReference>
<protein>
    <submittedName>
        <fullName evidence="13">Porin</fullName>
    </submittedName>
</protein>
<dbReference type="InterPro" id="IPR001702">
    <property type="entry name" value="Porin_Gram-ve"/>
</dbReference>
<keyword evidence="4" id="KW-1134">Transmembrane beta strand</keyword>
<evidence type="ECO:0000313" key="13">
    <source>
        <dbReference type="EMBL" id="PIL45763.1"/>
    </source>
</evidence>
<comment type="caution">
    <text evidence="13">The sequence shown here is derived from an EMBL/GenBank/DDBJ whole genome shotgun (WGS) entry which is preliminary data.</text>
</comment>
<name>A0A2G8TIB1_9BURK</name>
<evidence type="ECO:0000256" key="7">
    <source>
        <dbReference type="ARBA" id="ARBA00023065"/>
    </source>
</evidence>
<keyword evidence="14" id="KW-1185">Reference proteome</keyword>
<keyword evidence="6 11" id="KW-0732">Signal</keyword>
<keyword evidence="10" id="KW-0998">Cell outer membrane</keyword>
<dbReference type="PRINTS" id="PR00184">
    <property type="entry name" value="NEISSPPORIN"/>
</dbReference>
<keyword evidence="9" id="KW-0472">Membrane</keyword>
<dbReference type="PRINTS" id="PR00182">
    <property type="entry name" value="ECOLNEIPORIN"/>
</dbReference>
<evidence type="ECO:0000256" key="2">
    <source>
        <dbReference type="ARBA" id="ARBA00011233"/>
    </source>
</evidence>
<evidence type="ECO:0000256" key="4">
    <source>
        <dbReference type="ARBA" id="ARBA00022452"/>
    </source>
</evidence>
<evidence type="ECO:0000256" key="1">
    <source>
        <dbReference type="ARBA" id="ARBA00004571"/>
    </source>
</evidence>
<evidence type="ECO:0000256" key="10">
    <source>
        <dbReference type="ARBA" id="ARBA00023237"/>
    </source>
</evidence>
<feature type="chain" id="PRO_5013755436" evidence="11">
    <location>
        <begin position="21"/>
        <end position="338"/>
    </location>
</feature>
<dbReference type="PANTHER" id="PTHR34501:SF9">
    <property type="entry name" value="MAJOR OUTER MEMBRANE PROTEIN P.IA"/>
    <property type="match status" value="1"/>
</dbReference>
<sequence length="338" mass="35382">MKKIVITLAVLGAAAGAAQAQSSVTIYGALDAYLESGRNGQATVTRVQNGGATPSRIGFRGVEDLGGGVKAIFSLETGINVDDGTAAQGGLLFGRQAFVGLTGNFGTVTVGRQYTPFFMTNLLYTLGGGMGWGNAANYFLEPPSARANNALQYATPNIKGFVFKAMYALGENSAPGAGKVGNVRVVSGQYDSGKLSVNMSHMNRTTTDTNADKWTALGASYDFTVVKTALVYQVRRDDANITRNDYFDLSATIPMGGGALLLDIGGLQNKVTNDADARTASIRYDYFLSKRTTVYGGISTVRNEAKARYGVTGAGGAPMVALAGADPRAVAIGVRHFF</sequence>
<dbReference type="GO" id="GO:0046930">
    <property type="term" value="C:pore complex"/>
    <property type="evidence" value="ECO:0007669"/>
    <property type="project" value="UniProtKB-KW"/>
</dbReference>
<dbReference type="Gene3D" id="2.40.160.10">
    <property type="entry name" value="Porin"/>
    <property type="match status" value="1"/>
</dbReference>
<dbReference type="InterPro" id="IPR002299">
    <property type="entry name" value="Porin_Neis"/>
</dbReference>
<dbReference type="SUPFAM" id="SSF56935">
    <property type="entry name" value="Porins"/>
    <property type="match status" value="1"/>
</dbReference>
<dbReference type="InterPro" id="IPR050298">
    <property type="entry name" value="Gram-neg_bact_OMP"/>
</dbReference>
<proteinExistence type="predicted"/>
<keyword evidence="3" id="KW-0813">Transport</keyword>
<reference evidence="13 14" key="1">
    <citation type="submission" date="2017-10" db="EMBL/GenBank/DDBJ databases">
        <title>Massilia psychrophilum sp. nov., a novel purple-pigmented bacterium isolated from Tianshan glacier, Xinjiang Municipality, China.</title>
        <authorList>
            <person name="Wang H."/>
        </authorList>
    </citation>
    <scope>NUCLEOTIDE SEQUENCE [LARGE SCALE GENOMIC DNA]</scope>
    <source>
        <strain evidence="13 14">JCM 30074</strain>
    </source>
</reference>
<organism evidence="13 14">
    <name type="scientific">Massilia eurypsychrophila</name>
    <dbReference type="NCBI Taxonomy" id="1485217"/>
    <lineage>
        <taxon>Bacteria</taxon>
        <taxon>Pseudomonadati</taxon>
        <taxon>Pseudomonadota</taxon>
        <taxon>Betaproteobacteria</taxon>
        <taxon>Burkholderiales</taxon>
        <taxon>Oxalobacteraceae</taxon>
        <taxon>Telluria group</taxon>
        <taxon>Massilia</taxon>
    </lineage>
</organism>
<keyword evidence="5" id="KW-0812">Transmembrane</keyword>
<dbReference type="CDD" id="cd00342">
    <property type="entry name" value="gram_neg_porins"/>
    <property type="match status" value="1"/>
</dbReference>
<keyword evidence="7" id="KW-0406">Ion transport</keyword>
<evidence type="ECO:0000256" key="9">
    <source>
        <dbReference type="ARBA" id="ARBA00023136"/>
    </source>
</evidence>
<dbReference type="GO" id="GO:0009279">
    <property type="term" value="C:cell outer membrane"/>
    <property type="evidence" value="ECO:0007669"/>
    <property type="project" value="UniProtKB-SubCell"/>
</dbReference>
<evidence type="ECO:0000256" key="8">
    <source>
        <dbReference type="ARBA" id="ARBA00023114"/>
    </source>
</evidence>
<keyword evidence="8" id="KW-0626">Porin</keyword>
<accession>A0A2G8TIB1</accession>
<dbReference type="PANTHER" id="PTHR34501">
    <property type="entry name" value="PROTEIN YDDL-RELATED"/>
    <property type="match status" value="1"/>
</dbReference>
<evidence type="ECO:0000256" key="5">
    <source>
        <dbReference type="ARBA" id="ARBA00022692"/>
    </source>
</evidence>
<feature type="signal peptide" evidence="11">
    <location>
        <begin position="1"/>
        <end position="20"/>
    </location>
</feature>
<dbReference type="EMBL" id="PDOC01000003">
    <property type="protein sequence ID" value="PIL45763.1"/>
    <property type="molecule type" value="Genomic_DNA"/>
</dbReference>
<dbReference type="RefSeq" id="WP_099787674.1">
    <property type="nucleotide sequence ID" value="NZ_JBHLYV010000029.1"/>
</dbReference>
<evidence type="ECO:0000256" key="6">
    <source>
        <dbReference type="ARBA" id="ARBA00022729"/>
    </source>
</evidence>
<feature type="domain" description="Porin" evidence="12">
    <location>
        <begin position="7"/>
        <end position="305"/>
    </location>
</feature>
<dbReference type="AlphaFoldDB" id="A0A2G8TIB1"/>
<comment type="subcellular location">
    <subcellularLocation>
        <location evidence="1">Cell outer membrane</location>
        <topology evidence="1">Multi-pass membrane protein</topology>
    </subcellularLocation>
</comment>
<dbReference type="GO" id="GO:0015288">
    <property type="term" value="F:porin activity"/>
    <property type="evidence" value="ECO:0007669"/>
    <property type="project" value="UniProtKB-KW"/>
</dbReference>
<evidence type="ECO:0000256" key="11">
    <source>
        <dbReference type="SAM" id="SignalP"/>
    </source>
</evidence>
<gene>
    <name evidence="13" type="ORF">CR105_06775</name>
</gene>